<feature type="domain" description="ParB-like N-terminal" evidence="2">
    <location>
        <begin position="87"/>
        <end position="185"/>
    </location>
</feature>
<sequence length="354" mass="39363">MANKDLVRRALSVTANMPAKQAKPAVGEGPSAVAKEFANESHLQAVPVPRTGPGSMLAFMAEQSEVHKEVVRLRERISEFDGADVVRRIDPNEITASNWANRDVSHFDTDAFAKLKAEIANSEGNVQPIKVRAKKNPDGVGVPFEIVYGHRRHRACLELGIPVLALIESDMEDAELFVEMERENRDREDLSAWEQGVMYQRALDQNLFQSARQLAVAIERDVSNISRAMALAKLPADVIRAFGSPLNLQFRWATPLRDAHQRDPEGLLEKARKVSESTPRLTPAEVFSFLTRPPVVEAASAKRPVEWKDSDGKRLALLSTDKKGRAILSFAQAIEESEQRKLIKLIDGFLGSRS</sequence>
<dbReference type="OrthoDB" id="9150072at2"/>
<dbReference type="GO" id="GO:0003677">
    <property type="term" value="F:DNA binding"/>
    <property type="evidence" value="ECO:0007669"/>
    <property type="project" value="InterPro"/>
</dbReference>
<dbReference type="Gene3D" id="1.10.10.2830">
    <property type="match status" value="1"/>
</dbReference>
<dbReference type="InterPro" id="IPR036086">
    <property type="entry name" value="ParB/Sulfiredoxin_sf"/>
</dbReference>
<dbReference type="Pfam" id="PF02195">
    <property type="entry name" value="ParB_N"/>
    <property type="match status" value="1"/>
</dbReference>
<dbReference type="InterPro" id="IPR037972">
    <property type="entry name" value="RepB_N"/>
</dbReference>
<dbReference type="PANTHER" id="PTHR33375">
    <property type="entry name" value="CHROMOSOME-PARTITIONING PROTEIN PARB-RELATED"/>
    <property type="match status" value="1"/>
</dbReference>
<proteinExistence type="inferred from homology"/>
<dbReference type="InterPro" id="IPR003115">
    <property type="entry name" value="ParB_N"/>
</dbReference>
<keyword evidence="4" id="KW-1185">Reference proteome</keyword>
<dbReference type="Proteomes" id="UP000239326">
    <property type="component" value="Plasmid unnamed2"/>
</dbReference>
<gene>
    <name evidence="3" type="ORF">C6571_19260</name>
</gene>
<dbReference type="CDD" id="cd16405">
    <property type="entry name" value="RepB_like_N"/>
    <property type="match status" value="1"/>
</dbReference>
<name>A0A2S0N6J3_9BURK</name>
<dbReference type="SMART" id="SM00470">
    <property type="entry name" value="ParB"/>
    <property type="match status" value="1"/>
</dbReference>
<reference evidence="3 4" key="1">
    <citation type="submission" date="2018-03" db="EMBL/GenBank/DDBJ databases">
        <title>Genome sequencing of Simplicispira sp.</title>
        <authorList>
            <person name="Kim S.-J."/>
            <person name="Heo J."/>
            <person name="Kwon S.-W."/>
        </authorList>
    </citation>
    <scope>NUCLEOTIDE SEQUENCE [LARGE SCALE GENOMIC DNA]</scope>
    <source>
        <strain evidence="3 4">SC1-8</strain>
        <plasmid evidence="3 4">unnamed2</plasmid>
    </source>
</reference>
<dbReference type="AlphaFoldDB" id="A0A2S0N6J3"/>
<dbReference type="SUPFAM" id="SSF109709">
    <property type="entry name" value="KorB DNA-binding domain-like"/>
    <property type="match status" value="1"/>
</dbReference>
<dbReference type="SUPFAM" id="SSF110849">
    <property type="entry name" value="ParB/Sulfiredoxin"/>
    <property type="match status" value="1"/>
</dbReference>
<dbReference type="PANTHER" id="PTHR33375:SF1">
    <property type="entry name" value="CHROMOSOME-PARTITIONING PROTEIN PARB-RELATED"/>
    <property type="match status" value="1"/>
</dbReference>
<dbReference type="InterPro" id="IPR050336">
    <property type="entry name" value="Chromosome_partition/occlusion"/>
</dbReference>
<dbReference type="GO" id="GO:0005694">
    <property type="term" value="C:chromosome"/>
    <property type="evidence" value="ECO:0007669"/>
    <property type="project" value="TreeGrafter"/>
</dbReference>
<dbReference type="NCBIfam" id="TIGR00180">
    <property type="entry name" value="parB_part"/>
    <property type="match status" value="1"/>
</dbReference>
<evidence type="ECO:0000313" key="3">
    <source>
        <dbReference type="EMBL" id="AVO43563.1"/>
    </source>
</evidence>
<protein>
    <submittedName>
        <fullName evidence="3">Chromosome partitioning protein ParB</fullName>
    </submittedName>
</protein>
<evidence type="ECO:0000313" key="4">
    <source>
        <dbReference type="Proteomes" id="UP000239326"/>
    </source>
</evidence>
<dbReference type="KEGG" id="simp:C6571_19260"/>
<evidence type="ECO:0000256" key="1">
    <source>
        <dbReference type="ARBA" id="ARBA00006295"/>
    </source>
</evidence>
<dbReference type="Gene3D" id="3.90.1530.10">
    <property type="entry name" value="Conserved hypothetical protein from pyrococcus furiosus pfu- 392566-001, ParB domain"/>
    <property type="match status" value="1"/>
</dbReference>
<organism evidence="3 4">
    <name type="scientific">Simplicispira suum</name>
    <dbReference type="NCBI Taxonomy" id="2109915"/>
    <lineage>
        <taxon>Bacteria</taxon>
        <taxon>Pseudomonadati</taxon>
        <taxon>Pseudomonadota</taxon>
        <taxon>Betaproteobacteria</taxon>
        <taxon>Burkholderiales</taxon>
        <taxon>Comamonadaceae</taxon>
        <taxon>Simplicispira</taxon>
    </lineage>
</organism>
<comment type="similarity">
    <text evidence="1">Belongs to the ParB family.</text>
</comment>
<dbReference type="InterPro" id="IPR004437">
    <property type="entry name" value="ParB/RepB/Spo0J"/>
</dbReference>
<dbReference type="GO" id="GO:0007059">
    <property type="term" value="P:chromosome segregation"/>
    <property type="evidence" value="ECO:0007669"/>
    <property type="project" value="TreeGrafter"/>
</dbReference>
<geneLocation type="plasmid" evidence="3 4">
    <name>unnamed2</name>
</geneLocation>
<dbReference type="EMBL" id="CP027671">
    <property type="protein sequence ID" value="AVO43563.1"/>
    <property type="molecule type" value="Genomic_DNA"/>
</dbReference>
<evidence type="ECO:0000259" key="2">
    <source>
        <dbReference type="SMART" id="SM00470"/>
    </source>
</evidence>
<accession>A0A2S0N6J3</accession>
<keyword evidence="3" id="KW-0614">Plasmid</keyword>